<name>A0ABQ9MRC0_HEVBR</name>
<feature type="compositionally biased region" description="Basic and acidic residues" evidence="1">
    <location>
        <begin position="61"/>
        <end position="81"/>
    </location>
</feature>
<evidence type="ECO:0000256" key="1">
    <source>
        <dbReference type="SAM" id="MobiDB-lite"/>
    </source>
</evidence>
<protein>
    <submittedName>
        <fullName evidence="2">Uncharacterized protein</fullName>
    </submittedName>
</protein>
<evidence type="ECO:0000313" key="3">
    <source>
        <dbReference type="Proteomes" id="UP001174677"/>
    </source>
</evidence>
<evidence type="ECO:0000313" key="2">
    <source>
        <dbReference type="EMBL" id="KAJ9181962.1"/>
    </source>
</evidence>
<feature type="region of interest" description="Disordered" evidence="1">
    <location>
        <begin position="61"/>
        <end position="98"/>
    </location>
</feature>
<dbReference type="Proteomes" id="UP001174677">
    <property type="component" value="Chromosome 4"/>
</dbReference>
<feature type="compositionally biased region" description="Basic and acidic residues" evidence="1">
    <location>
        <begin position="28"/>
        <end position="39"/>
    </location>
</feature>
<proteinExistence type="predicted"/>
<keyword evidence="3" id="KW-1185">Reference proteome</keyword>
<reference evidence="2" key="1">
    <citation type="journal article" date="2023" name="Plant Biotechnol. J.">
        <title>Chromosome-level wild Hevea brasiliensis genome provides new tools for genomic-assisted breeding and valuable loci to elevate rubber yield.</title>
        <authorList>
            <person name="Cheng H."/>
            <person name="Song X."/>
            <person name="Hu Y."/>
            <person name="Wu T."/>
            <person name="Yang Q."/>
            <person name="An Z."/>
            <person name="Feng S."/>
            <person name="Deng Z."/>
            <person name="Wu W."/>
            <person name="Zeng X."/>
            <person name="Tu M."/>
            <person name="Wang X."/>
            <person name="Huang H."/>
        </authorList>
    </citation>
    <scope>NUCLEOTIDE SEQUENCE</scope>
    <source>
        <strain evidence="2">MT/VB/25A 57/8</strain>
    </source>
</reference>
<sequence length="172" mass="19375">MGCGESKHAVATGNTITRKKSEAGSSRKSKDIKTVNETTQKEEIQNVKKCLGAVAEVKDITDEDKESKEEAQEMNKEHGFAFEDQEPGRLISKESPNRFFSSRKDEDIEGFAFEGRSEKSEYFSPRLVYEKESLFSDCAKFVEETLTAIVKEEHVGKEEKLAVPPSKDLKET</sequence>
<feature type="region of interest" description="Disordered" evidence="1">
    <location>
        <begin position="1"/>
        <end position="39"/>
    </location>
</feature>
<accession>A0ABQ9MRC0</accession>
<organism evidence="2 3">
    <name type="scientific">Hevea brasiliensis</name>
    <name type="common">Para rubber tree</name>
    <name type="synonym">Siphonia brasiliensis</name>
    <dbReference type="NCBI Taxonomy" id="3981"/>
    <lineage>
        <taxon>Eukaryota</taxon>
        <taxon>Viridiplantae</taxon>
        <taxon>Streptophyta</taxon>
        <taxon>Embryophyta</taxon>
        <taxon>Tracheophyta</taxon>
        <taxon>Spermatophyta</taxon>
        <taxon>Magnoliopsida</taxon>
        <taxon>eudicotyledons</taxon>
        <taxon>Gunneridae</taxon>
        <taxon>Pentapetalae</taxon>
        <taxon>rosids</taxon>
        <taxon>fabids</taxon>
        <taxon>Malpighiales</taxon>
        <taxon>Euphorbiaceae</taxon>
        <taxon>Crotonoideae</taxon>
        <taxon>Micrandreae</taxon>
        <taxon>Hevea</taxon>
    </lineage>
</organism>
<dbReference type="EMBL" id="JARPOI010000004">
    <property type="protein sequence ID" value="KAJ9181962.1"/>
    <property type="molecule type" value="Genomic_DNA"/>
</dbReference>
<gene>
    <name evidence="2" type="ORF">P3X46_006004</name>
</gene>
<comment type="caution">
    <text evidence="2">The sequence shown here is derived from an EMBL/GenBank/DDBJ whole genome shotgun (WGS) entry which is preliminary data.</text>
</comment>